<evidence type="ECO:0000259" key="1">
    <source>
        <dbReference type="PROSITE" id="PS51819"/>
    </source>
</evidence>
<accession>A0ABQ3EPJ3</accession>
<feature type="domain" description="VOC" evidence="1">
    <location>
        <begin position="3"/>
        <end position="113"/>
    </location>
</feature>
<comment type="caution">
    <text evidence="2">The sequence shown here is derived from an EMBL/GenBank/DDBJ whole genome shotgun (WGS) entry which is preliminary data.</text>
</comment>
<dbReference type="EMBL" id="BMXE01000008">
    <property type="protein sequence ID" value="GHB44553.1"/>
    <property type="molecule type" value="Genomic_DNA"/>
</dbReference>
<dbReference type="SUPFAM" id="SSF54593">
    <property type="entry name" value="Glyoxalase/Bleomycin resistance protein/Dihydroxybiphenyl dioxygenase"/>
    <property type="match status" value="1"/>
</dbReference>
<keyword evidence="3" id="KW-1185">Reference proteome</keyword>
<dbReference type="Proteomes" id="UP000637980">
    <property type="component" value="Unassembled WGS sequence"/>
</dbReference>
<organism evidence="2 3">
    <name type="scientific">Pseudovibrio japonicus</name>
    <dbReference type="NCBI Taxonomy" id="366534"/>
    <lineage>
        <taxon>Bacteria</taxon>
        <taxon>Pseudomonadati</taxon>
        <taxon>Pseudomonadota</taxon>
        <taxon>Alphaproteobacteria</taxon>
        <taxon>Hyphomicrobiales</taxon>
        <taxon>Stappiaceae</taxon>
        <taxon>Pseudovibrio</taxon>
    </lineage>
</organism>
<dbReference type="RefSeq" id="WP_189438331.1">
    <property type="nucleotide sequence ID" value="NZ_BMXE01000008.1"/>
</dbReference>
<protein>
    <recommendedName>
        <fullName evidence="1">VOC domain-containing protein</fullName>
    </recommendedName>
</protein>
<reference evidence="3" key="1">
    <citation type="journal article" date="2019" name="Int. J. Syst. Evol. Microbiol.">
        <title>The Global Catalogue of Microorganisms (GCM) 10K type strain sequencing project: providing services to taxonomists for standard genome sequencing and annotation.</title>
        <authorList>
            <consortium name="The Broad Institute Genomics Platform"/>
            <consortium name="The Broad Institute Genome Sequencing Center for Infectious Disease"/>
            <person name="Wu L."/>
            <person name="Ma J."/>
        </authorList>
    </citation>
    <scope>NUCLEOTIDE SEQUENCE [LARGE SCALE GENOMIC DNA]</scope>
    <source>
        <strain evidence="3">KCTC 12861</strain>
    </source>
</reference>
<gene>
    <name evidence="2" type="ORF">GCM10007094_37360</name>
</gene>
<proteinExistence type="predicted"/>
<dbReference type="Pfam" id="PF00903">
    <property type="entry name" value="Glyoxalase"/>
    <property type="match status" value="1"/>
</dbReference>
<name>A0ABQ3EPJ3_9HYPH</name>
<dbReference type="CDD" id="cd06587">
    <property type="entry name" value="VOC"/>
    <property type="match status" value="1"/>
</dbReference>
<evidence type="ECO:0000313" key="2">
    <source>
        <dbReference type="EMBL" id="GHB44553.1"/>
    </source>
</evidence>
<dbReference type="InterPro" id="IPR004360">
    <property type="entry name" value="Glyas_Fos-R_dOase_dom"/>
</dbReference>
<sequence>MTQLDTLCLRVRDVAAQKQFYCDVLGMSDQGDGRIGYSAEETALQFIEADGPYTPQASDLYWKIAISVPNIELACAQLQARGIAVAGPQQFRDVGYLAKFTDPEGFTIELIDHWFAGDRPAQEFDKRLFGGGPHLSLVTLRTSDIAAIEPDLFDWGMTALCVQPVESFGFTLYFYAFTNERPPNPDLTAVENRTWTYQRTYSVLEIQHVDALEQETLPEAGAAGYGGLRLSAAPAPFRSERLLIATE</sequence>
<dbReference type="InterPro" id="IPR037523">
    <property type="entry name" value="VOC_core"/>
</dbReference>
<dbReference type="PROSITE" id="PS51819">
    <property type="entry name" value="VOC"/>
    <property type="match status" value="1"/>
</dbReference>
<dbReference type="InterPro" id="IPR029068">
    <property type="entry name" value="Glyas_Bleomycin-R_OHBP_Dase"/>
</dbReference>
<dbReference type="Gene3D" id="3.10.180.10">
    <property type="entry name" value="2,3-Dihydroxybiphenyl 1,2-Dioxygenase, domain 1"/>
    <property type="match status" value="1"/>
</dbReference>
<evidence type="ECO:0000313" key="3">
    <source>
        <dbReference type="Proteomes" id="UP000637980"/>
    </source>
</evidence>